<reference evidence="1" key="1">
    <citation type="submission" date="2021-06" db="EMBL/GenBank/DDBJ databases">
        <authorList>
            <person name="Kallberg Y."/>
            <person name="Tangrot J."/>
            <person name="Rosling A."/>
        </authorList>
    </citation>
    <scope>NUCLEOTIDE SEQUENCE</scope>
    <source>
        <strain evidence="1">MA461A</strain>
    </source>
</reference>
<name>A0ACA9Q279_9GLOM</name>
<dbReference type="Proteomes" id="UP000789920">
    <property type="component" value="Unassembled WGS sequence"/>
</dbReference>
<dbReference type="EMBL" id="CAJVQC010026516">
    <property type="protein sequence ID" value="CAG8733362.1"/>
    <property type="molecule type" value="Genomic_DNA"/>
</dbReference>
<evidence type="ECO:0000313" key="2">
    <source>
        <dbReference type="Proteomes" id="UP000789920"/>
    </source>
</evidence>
<evidence type="ECO:0000313" key="1">
    <source>
        <dbReference type="EMBL" id="CAG8733362.1"/>
    </source>
</evidence>
<organism evidence="1 2">
    <name type="scientific">Racocetra persica</name>
    <dbReference type="NCBI Taxonomy" id="160502"/>
    <lineage>
        <taxon>Eukaryota</taxon>
        <taxon>Fungi</taxon>
        <taxon>Fungi incertae sedis</taxon>
        <taxon>Mucoromycota</taxon>
        <taxon>Glomeromycotina</taxon>
        <taxon>Glomeromycetes</taxon>
        <taxon>Diversisporales</taxon>
        <taxon>Gigasporaceae</taxon>
        <taxon>Racocetra</taxon>
    </lineage>
</organism>
<sequence length="44" mass="4966">VVSVINVFKTVNEDAIRISTTTREQYMPYQHAISYVVADNHAIA</sequence>
<accession>A0ACA9Q279</accession>
<protein>
    <submittedName>
        <fullName evidence="1">28359_t:CDS:1</fullName>
    </submittedName>
</protein>
<feature type="non-terminal residue" evidence="1">
    <location>
        <position position="1"/>
    </location>
</feature>
<proteinExistence type="predicted"/>
<keyword evidence="2" id="KW-1185">Reference proteome</keyword>
<comment type="caution">
    <text evidence="1">The sequence shown here is derived from an EMBL/GenBank/DDBJ whole genome shotgun (WGS) entry which is preliminary data.</text>
</comment>
<feature type="non-terminal residue" evidence="1">
    <location>
        <position position="44"/>
    </location>
</feature>
<gene>
    <name evidence="1" type="ORF">RPERSI_LOCUS12391</name>
</gene>